<keyword evidence="4" id="KW-1185">Reference proteome</keyword>
<dbReference type="AlphaFoldDB" id="A0A2A8CU90"/>
<feature type="transmembrane region" description="Helical" evidence="2">
    <location>
        <begin position="451"/>
        <end position="474"/>
    </location>
</feature>
<name>A0A2A8CU90_9BACT</name>
<dbReference type="InterPro" id="IPR005625">
    <property type="entry name" value="PepSY-ass_TM"/>
</dbReference>
<organism evidence="3 4">
    <name type="scientific">Longibacter salinarum</name>
    <dbReference type="NCBI Taxonomy" id="1850348"/>
    <lineage>
        <taxon>Bacteria</taxon>
        <taxon>Pseudomonadati</taxon>
        <taxon>Rhodothermota</taxon>
        <taxon>Rhodothermia</taxon>
        <taxon>Rhodothermales</taxon>
        <taxon>Salisaetaceae</taxon>
        <taxon>Longibacter</taxon>
    </lineage>
</organism>
<reference evidence="3 4" key="1">
    <citation type="submission" date="2017-10" db="EMBL/GenBank/DDBJ databases">
        <title>Draft genome of Longibacter Salinarum.</title>
        <authorList>
            <person name="Goh K.M."/>
            <person name="Shamsir M.S."/>
            <person name="Lim S.W."/>
        </authorList>
    </citation>
    <scope>NUCLEOTIDE SEQUENCE [LARGE SCALE GENOMIC DNA]</scope>
    <source>
        <strain evidence="3 4">KCTC 52045</strain>
    </source>
</reference>
<dbReference type="Pfam" id="PF03929">
    <property type="entry name" value="PepSY_TM"/>
    <property type="match status" value="1"/>
</dbReference>
<feature type="transmembrane region" description="Helical" evidence="2">
    <location>
        <begin position="386"/>
        <end position="407"/>
    </location>
</feature>
<dbReference type="OrthoDB" id="6307929at2"/>
<feature type="transmembrane region" description="Helical" evidence="2">
    <location>
        <begin position="419"/>
        <end position="439"/>
    </location>
</feature>
<feature type="transmembrane region" description="Helical" evidence="2">
    <location>
        <begin position="480"/>
        <end position="505"/>
    </location>
</feature>
<evidence type="ECO:0000313" key="3">
    <source>
        <dbReference type="EMBL" id="PEN11314.1"/>
    </source>
</evidence>
<feature type="region of interest" description="Disordered" evidence="1">
    <location>
        <begin position="513"/>
        <end position="559"/>
    </location>
</feature>
<dbReference type="RefSeq" id="WP_098078447.1">
    <property type="nucleotide sequence ID" value="NZ_PDEQ01000010.1"/>
</dbReference>
<keyword evidence="2" id="KW-0812">Transmembrane</keyword>
<feature type="transmembrane region" description="Helical" evidence="2">
    <location>
        <begin position="204"/>
        <end position="227"/>
    </location>
</feature>
<feature type="compositionally biased region" description="Polar residues" evidence="1">
    <location>
        <begin position="517"/>
        <end position="537"/>
    </location>
</feature>
<feature type="transmembrane region" description="Helical" evidence="2">
    <location>
        <begin position="12"/>
        <end position="39"/>
    </location>
</feature>
<proteinExistence type="predicted"/>
<keyword evidence="2" id="KW-1133">Transmembrane helix</keyword>
<evidence type="ECO:0000256" key="1">
    <source>
        <dbReference type="SAM" id="MobiDB-lite"/>
    </source>
</evidence>
<feature type="transmembrane region" description="Helical" evidence="2">
    <location>
        <begin position="143"/>
        <end position="167"/>
    </location>
</feature>
<dbReference type="PANTHER" id="PTHR34219">
    <property type="entry name" value="IRON-REGULATED INNER MEMBRANE PROTEIN-RELATED"/>
    <property type="match status" value="1"/>
</dbReference>
<dbReference type="EMBL" id="PDEQ01000010">
    <property type="protein sequence ID" value="PEN11314.1"/>
    <property type="molecule type" value="Genomic_DNA"/>
</dbReference>
<keyword evidence="2" id="KW-0472">Membrane</keyword>
<dbReference type="PANTHER" id="PTHR34219:SF4">
    <property type="entry name" value="PEPSY DOMAIN-CONTAINING PROTEIN"/>
    <property type="match status" value="1"/>
</dbReference>
<evidence type="ECO:0000313" key="4">
    <source>
        <dbReference type="Proteomes" id="UP000220102"/>
    </source>
</evidence>
<dbReference type="Proteomes" id="UP000220102">
    <property type="component" value="Unassembled WGS sequence"/>
</dbReference>
<evidence type="ECO:0008006" key="5">
    <source>
        <dbReference type="Google" id="ProtNLM"/>
    </source>
</evidence>
<accession>A0A2A8CU90</accession>
<protein>
    <recommendedName>
        <fullName evidence="5">Peptidase</fullName>
    </recommendedName>
</protein>
<sequence length="559" mass="60781">MPKLPSRAYKLLWDAHSAAGIVIGLALFVIFATGALLLYRGEIRQWEEPSLRHTPGESQSLTTLTQPVLDSLSRGDGDPSYVYMTLPGAEHANLYMYLTGGTVGASHDVWVNPTTGAWVSNPDEGAVTRLLYYLHFFFQLGTWGLYLSGFVALLGLLAVTTGTAVHIDRLVKDFLQFRPTKKLRVAWADAHKVLGTIGLPFQTMYVFTGAYFGLVGLIALPYASLLFGGNVGEFYREAGYYAPTVTVDSVATAQHSPQRLDELATRAASAWDDFTPQTMILHSVDEPDGRVEVLGRTDGTVFGGTGSVVFHARTGEVLLREAPSEAGALNDAVQSMEMLHFAEFGGQALKLLFFLLGIASCSVILTGNLTWLEVRRAKNRWIHRMLARLTAGVATGMLPALALLFLTDRWLPASVSQPGWWVNAVFFGTWVLFVVYALLQPIVARSHRRLLQVGGGLWLLVPIANGWTTGAWIWDAWAAGQWAVVGVDVGSLLGGVAAIALAICIRVDDRQDDPEQVDTSKTNNQNVSAKASSSPQPTLRPEDLFSNSATASPSDEERS</sequence>
<evidence type="ECO:0000256" key="2">
    <source>
        <dbReference type="SAM" id="Phobius"/>
    </source>
</evidence>
<gene>
    <name evidence="3" type="ORF">CRI94_16130</name>
</gene>
<comment type="caution">
    <text evidence="3">The sequence shown here is derived from an EMBL/GenBank/DDBJ whole genome shotgun (WGS) entry which is preliminary data.</text>
</comment>